<protein>
    <submittedName>
        <fullName evidence="1">Uncharacterized protein</fullName>
    </submittedName>
</protein>
<dbReference type="RefSeq" id="WP_209591288.1">
    <property type="nucleotide sequence ID" value="NZ_JAGGMU010000003.1"/>
</dbReference>
<reference evidence="1" key="1">
    <citation type="submission" date="2021-03" db="EMBL/GenBank/DDBJ databases">
        <title>Genomic Encyclopedia of Type Strains, Phase IV (KMG-V): Genome sequencing to study the core and pangenomes of soil and plant-associated prokaryotes.</title>
        <authorList>
            <person name="Whitman W."/>
        </authorList>
    </citation>
    <scope>NUCLEOTIDE SEQUENCE</scope>
    <source>
        <strain evidence="1">C4</strain>
    </source>
</reference>
<evidence type="ECO:0000313" key="2">
    <source>
        <dbReference type="Proteomes" id="UP000740329"/>
    </source>
</evidence>
<dbReference type="Proteomes" id="UP000740329">
    <property type="component" value="Unassembled WGS sequence"/>
</dbReference>
<dbReference type="EMBL" id="JAGGMV010000003">
    <property type="protein sequence ID" value="MBP2201783.1"/>
    <property type="molecule type" value="Genomic_DNA"/>
</dbReference>
<sequence>MYINIFVTLMSLCMLMNFSGWDTAWDGGLNDIFEDIPTNTTIERNIVDTAYSNYLITMDNYFNLNIYPNVNEDKLSNFFNQPKDEHGRGSRVRRIFRLEDK</sequence>
<comment type="caution">
    <text evidence="1">The sequence shown here is derived from an EMBL/GenBank/DDBJ whole genome shotgun (WGS) entry which is preliminary data.</text>
</comment>
<evidence type="ECO:0000313" key="1">
    <source>
        <dbReference type="EMBL" id="MBP2201783.1"/>
    </source>
</evidence>
<name>A0A8J7S5J4_METVO</name>
<dbReference type="OrthoDB" id="61157at2157"/>
<accession>A0A8J7S5J4</accession>
<gene>
    <name evidence="1" type="ORF">J3E07_001208</name>
</gene>
<proteinExistence type="predicted"/>
<organism evidence="1 2">
    <name type="scientific">Methanococcus voltae</name>
    <dbReference type="NCBI Taxonomy" id="2188"/>
    <lineage>
        <taxon>Archaea</taxon>
        <taxon>Methanobacteriati</taxon>
        <taxon>Methanobacteriota</taxon>
        <taxon>Methanomada group</taxon>
        <taxon>Methanococci</taxon>
        <taxon>Methanococcales</taxon>
        <taxon>Methanococcaceae</taxon>
        <taxon>Methanococcus</taxon>
    </lineage>
</organism>
<dbReference type="AlphaFoldDB" id="A0A8J7S5J4"/>